<proteinExistence type="predicted"/>
<keyword evidence="2" id="KW-0479">Metal-binding</keyword>
<sequence>MRPYPGRQLDKKKRIFNYRLSRARRCIENAFGILVARWRIFERPISCHPHHTDVIVKAAVCLHNFLMSQTQKYVRNLYCPDDFVTDENTIPLDMEE</sequence>
<dbReference type="GO" id="GO:0046872">
    <property type="term" value="F:metal ion binding"/>
    <property type="evidence" value="ECO:0007669"/>
    <property type="project" value="UniProtKB-KW"/>
</dbReference>
<accession>A0A6P3WXV5</accession>
<gene>
    <name evidence="5" type="primary">LOC106742379</name>
</gene>
<dbReference type="AlphaFoldDB" id="A0A6P3WXV5"/>
<protein>
    <submittedName>
        <fullName evidence="5">Uncharacterized protein LOC106742379</fullName>
    </submittedName>
</protein>
<dbReference type="OrthoDB" id="7692402at2759"/>
<reference evidence="5" key="1">
    <citation type="submission" date="2025-08" db="UniProtKB">
        <authorList>
            <consortium name="RefSeq"/>
        </authorList>
    </citation>
    <scope>IDENTIFICATION</scope>
</reference>
<dbReference type="GeneID" id="106742379"/>
<comment type="cofactor">
    <cofactor evidence="1">
        <name>a divalent metal cation</name>
        <dbReference type="ChEBI" id="CHEBI:60240"/>
    </cofactor>
</comment>
<dbReference type="RefSeq" id="XP_014470752.1">
    <property type="nucleotide sequence ID" value="XM_014615266.1"/>
</dbReference>
<dbReference type="InterPro" id="IPR027806">
    <property type="entry name" value="HARBI1_dom"/>
</dbReference>
<dbReference type="KEGG" id="dqu:106742379"/>
<evidence type="ECO:0000259" key="3">
    <source>
        <dbReference type="Pfam" id="PF13359"/>
    </source>
</evidence>
<dbReference type="Pfam" id="PF13359">
    <property type="entry name" value="DDE_Tnp_4"/>
    <property type="match status" value="1"/>
</dbReference>
<evidence type="ECO:0000313" key="5">
    <source>
        <dbReference type="RefSeq" id="XP_014470752.1"/>
    </source>
</evidence>
<feature type="domain" description="DDE Tnp4" evidence="3">
    <location>
        <begin position="2"/>
        <end position="64"/>
    </location>
</feature>
<evidence type="ECO:0000313" key="4">
    <source>
        <dbReference type="Proteomes" id="UP000515204"/>
    </source>
</evidence>
<evidence type="ECO:0000256" key="2">
    <source>
        <dbReference type="ARBA" id="ARBA00022723"/>
    </source>
</evidence>
<organism evidence="4 5">
    <name type="scientific">Dinoponera quadriceps</name>
    <name type="common">South American ant</name>
    <dbReference type="NCBI Taxonomy" id="609295"/>
    <lineage>
        <taxon>Eukaryota</taxon>
        <taxon>Metazoa</taxon>
        <taxon>Ecdysozoa</taxon>
        <taxon>Arthropoda</taxon>
        <taxon>Hexapoda</taxon>
        <taxon>Insecta</taxon>
        <taxon>Pterygota</taxon>
        <taxon>Neoptera</taxon>
        <taxon>Endopterygota</taxon>
        <taxon>Hymenoptera</taxon>
        <taxon>Apocrita</taxon>
        <taxon>Aculeata</taxon>
        <taxon>Formicoidea</taxon>
        <taxon>Formicidae</taxon>
        <taxon>Ponerinae</taxon>
        <taxon>Ponerini</taxon>
        <taxon>Dinoponera</taxon>
    </lineage>
</organism>
<dbReference type="Proteomes" id="UP000515204">
    <property type="component" value="Unplaced"/>
</dbReference>
<name>A0A6P3WXV5_DINQU</name>
<keyword evidence="4" id="KW-1185">Reference proteome</keyword>
<evidence type="ECO:0000256" key="1">
    <source>
        <dbReference type="ARBA" id="ARBA00001968"/>
    </source>
</evidence>